<organism evidence="2">
    <name type="scientific">Gasterosteus aculeatus</name>
    <name type="common">Three-spined stickleback</name>
    <dbReference type="NCBI Taxonomy" id="69293"/>
    <lineage>
        <taxon>Eukaryota</taxon>
        <taxon>Metazoa</taxon>
        <taxon>Chordata</taxon>
        <taxon>Craniata</taxon>
        <taxon>Vertebrata</taxon>
        <taxon>Euteleostomi</taxon>
        <taxon>Actinopterygii</taxon>
        <taxon>Neopterygii</taxon>
        <taxon>Teleostei</taxon>
        <taxon>Neoteleostei</taxon>
        <taxon>Acanthomorphata</taxon>
        <taxon>Eupercaria</taxon>
        <taxon>Perciformes</taxon>
        <taxon>Cottioidei</taxon>
        <taxon>Gasterosteales</taxon>
        <taxon>Gasterosteidae</taxon>
        <taxon>Gasterosteus</taxon>
    </lineage>
</organism>
<evidence type="ECO:0000313" key="2">
    <source>
        <dbReference type="Ensembl" id="ENSGACP00000018337.1"/>
    </source>
</evidence>
<accession>G3PL57</accession>
<dbReference type="Ensembl" id="ENSGACT00000018372.1">
    <property type="protein sequence ID" value="ENSGACP00000018337.1"/>
    <property type="gene ID" value="ENSGACG00000013885.1"/>
</dbReference>
<reference evidence="2" key="1">
    <citation type="submission" date="2006-01" db="EMBL/GenBank/DDBJ databases">
        <authorList>
            <person name="Lindblad-Toh K."/>
            <person name="Mauceli E."/>
            <person name="Grabherr M."/>
            <person name="Chang J.L."/>
            <person name="Lander E.S."/>
        </authorList>
    </citation>
    <scope>NUCLEOTIDE SEQUENCE [LARGE SCALE GENOMIC DNA]</scope>
</reference>
<feature type="region of interest" description="Disordered" evidence="1">
    <location>
        <begin position="1"/>
        <end position="38"/>
    </location>
</feature>
<feature type="region of interest" description="Disordered" evidence="1">
    <location>
        <begin position="51"/>
        <end position="75"/>
    </location>
</feature>
<proteinExistence type="predicted"/>
<dbReference type="InParanoid" id="G3PL57"/>
<reference evidence="2" key="2">
    <citation type="submission" date="2024-04" db="UniProtKB">
        <authorList>
            <consortium name="Ensembl"/>
        </authorList>
    </citation>
    <scope>IDENTIFICATION</scope>
</reference>
<protein>
    <submittedName>
        <fullName evidence="2">Uncharacterized protein</fullName>
    </submittedName>
</protein>
<name>G3PL57_GASAC</name>
<dbReference type="Bgee" id="ENSGACG00000013885">
    <property type="expression patterns" value="Expressed in embryo and 13 other cell types or tissues"/>
</dbReference>
<feature type="compositionally biased region" description="Low complexity" evidence="1">
    <location>
        <begin position="66"/>
        <end position="75"/>
    </location>
</feature>
<sequence length="75" mass="8465">MRHFKIPQEGEDLLQKKRLRRSCKQENSPSLLKKPTVNAGCASQRVMWSVESSKVHLPPPPPSAPPESSDSPYLR</sequence>
<evidence type="ECO:0000256" key="1">
    <source>
        <dbReference type="SAM" id="MobiDB-lite"/>
    </source>
</evidence>
<dbReference type="AlphaFoldDB" id="G3PL57"/>